<dbReference type="InterPro" id="IPR041386">
    <property type="entry name" value="XAF1_C"/>
</dbReference>
<dbReference type="InterPro" id="IPR031220">
    <property type="entry name" value="XAF1_C_sf"/>
</dbReference>
<dbReference type="Gene3D" id="3.30.40.10">
    <property type="entry name" value="Zinc/RING finger domain, C3HC4 (zinc finger)"/>
    <property type="match status" value="1"/>
</dbReference>
<dbReference type="GO" id="GO:0006915">
    <property type="term" value="P:apoptotic process"/>
    <property type="evidence" value="ECO:0007669"/>
    <property type="project" value="InterPro"/>
</dbReference>
<dbReference type="InterPro" id="IPR051986">
    <property type="entry name" value="Innate_Immune_Apopt_Reg"/>
</dbReference>
<comment type="caution">
    <text evidence="3">The sequence shown here is derived from an EMBL/GenBank/DDBJ whole genome shotgun (WGS) entry which is preliminary data.</text>
</comment>
<accession>A0A7L2AWE2</accession>
<organism evidence="3 4">
    <name type="scientific">Heliornis fulica</name>
    <name type="common">sungrebe</name>
    <dbReference type="NCBI Taxonomy" id="54369"/>
    <lineage>
        <taxon>Eukaryota</taxon>
        <taxon>Metazoa</taxon>
        <taxon>Chordata</taxon>
        <taxon>Craniata</taxon>
        <taxon>Vertebrata</taxon>
        <taxon>Euteleostomi</taxon>
        <taxon>Archelosauria</taxon>
        <taxon>Archosauria</taxon>
        <taxon>Dinosauria</taxon>
        <taxon>Saurischia</taxon>
        <taxon>Theropoda</taxon>
        <taxon>Coelurosauria</taxon>
        <taxon>Aves</taxon>
        <taxon>Neognathae</taxon>
        <taxon>Neoaves</taxon>
        <taxon>Gruiformes</taxon>
        <taxon>Heliornithidae</taxon>
        <taxon>Heliornis</taxon>
    </lineage>
</organism>
<dbReference type="GO" id="GO:0005739">
    <property type="term" value="C:mitochondrion"/>
    <property type="evidence" value="ECO:0007669"/>
    <property type="project" value="TreeGrafter"/>
</dbReference>
<dbReference type="Gene3D" id="6.10.250.1730">
    <property type="match status" value="1"/>
</dbReference>
<dbReference type="PANTHER" id="PTHR16295">
    <property type="entry name" value="TRAF-TYPE ZINC FINGER PROTEIN-RELATED"/>
    <property type="match status" value="1"/>
</dbReference>
<evidence type="ECO:0000313" key="3">
    <source>
        <dbReference type="EMBL" id="NXP50269.1"/>
    </source>
</evidence>
<gene>
    <name evidence="3" type="primary">Xaf1</name>
    <name evidence="3" type="ORF">HELFUL_R09639</name>
</gene>
<dbReference type="EMBL" id="VXBZ01006792">
    <property type="protein sequence ID" value="NXP50269.1"/>
    <property type="molecule type" value="Genomic_DNA"/>
</dbReference>
<evidence type="ECO:0000256" key="1">
    <source>
        <dbReference type="SAM" id="MobiDB-lite"/>
    </source>
</evidence>
<keyword evidence="4" id="KW-1185">Reference proteome</keyword>
<dbReference type="SUPFAM" id="SSF49599">
    <property type="entry name" value="TRAF domain-like"/>
    <property type="match status" value="1"/>
</dbReference>
<feature type="compositionally biased region" description="Low complexity" evidence="1">
    <location>
        <begin position="171"/>
        <end position="189"/>
    </location>
</feature>
<reference evidence="3 4" key="1">
    <citation type="submission" date="2019-09" db="EMBL/GenBank/DDBJ databases">
        <title>Bird 10,000 Genomes (B10K) Project - Family phase.</title>
        <authorList>
            <person name="Zhang G."/>
        </authorList>
    </citation>
    <scope>NUCLEOTIDE SEQUENCE [LARGE SCALE GENOMIC DNA]</scope>
    <source>
        <strain evidence="3">B10K-DU-001-55</strain>
        <tissue evidence="3">Muscle</tissue>
    </source>
</reference>
<feature type="domain" description="XIAP-associated factor 1 C-terminal" evidence="2">
    <location>
        <begin position="234"/>
        <end position="269"/>
    </location>
</feature>
<name>A0A7L2AWE2_9GRUI</name>
<evidence type="ECO:0000313" key="4">
    <source>
        <dbReference type="Proteomes" id="UP000590868"/>
    </source>
</evidence>
<protein>
    <submittedName>
        <fullName evidence="3">XAF1 factor</fullName>
    </submittedName>
</protein>
<dbReference type="OrthoDB" id="422728at2759"/>
<feature type="non-terminal residue" evidence="3">
    <location>
        <position position="1"/>
    </location>
</feature>
<sequence length="269" mass="30107">MTEESRFCKNCKQDVPAANFSLHEVHCLQFLTLCPECDTPVALKDMKDHQTEAHKQVRCNLCHQSMQQYQLEHHKVSVEISFYFICKASDAYLDFLKLIAALLGLRYWTEARTKVLCQGKKNINPVNYCREEQPSVGTGGNLCQKCSKLFPGDQYSQHMLTKVLAGQSSSKLSSYPPESSSSLASSKISQNTTAWEDVRPKVKERDQALTSKTLLKPPKKKKVTPSPTGGGLPMSPHAPRETQSFDKLATCAHCNIILPLPTLGKHEVR</sequence>
<feature type="region of interest" description="Disordered" evidence="1">
    <location>
        <begin position="171"/>
        <end position="240"/>
    </location>
</feature>
<proteinExistence type="predicted"/>
<dbReference type="AlphaFoldDB" id="A0A7L2AWE2"/>
<dbReference type="Pfam" id="PF18608">
    <property type="entry name" value="XAF1_C"/>
    <property type="match status" value="1"/>
</dbReference>
<dbReference type="Proteomes" id="UP000590868">
    <property type="component" value="Unassembled WGS sequence"/>
</dbReference>
<feature type="non-terminal residue" evidence="3">
    <location>
        <position position="269"/>
    </location>
</feature>
<evidence type="ECO:0000259" key="2">
    <source>
        <dbReference type="Pfam" id="PF18608"/>
    </source>
</evidence>
<dbReference type="InterPro" id="IPR013083">
    <property type="entry name" value="Znf_RING/FYVE/PHD"/>
</dbReference>
<feature type="compositionally biased region" description="Basic and acidic residues" evidence="1">
    <location>
        <begin position="196"/>
        <end position="207"/>
    </location>
</feature>
<dbReference type="PANTHER" id="PTHR16295:SF17">
    <property type="entry name" value="XIAP-ASSOCIATED FACTOR 1"/>
    <property type="match status" value="1"/>
</dbReference>